<evidence type="ECO:0000313" key="1">
    <source>
        <dbReference type="EMBL" id="OGY68151.1"/>
    </source>
</evidence>
<reference evidence="1 2" key="1">
    <citation type="journal article" date="2016" name="Nat. Commun.">
        <title>Thousands of microbial genomes shed light on interconnected biogeochemical processes in an aquifer system.</title>
        <authorList>
            <person name="Anantharaman K."/>
            <person name="Brown C.T."/>
            <person name="Hug L.A."/>
            <person name="Sharon I."/>
            <person name="Castelle C.J."/>
            <person name="Probst A.J."/>
            <person name="Thomas B.C."/>
            <person name="Singh A."/>
            <person name="Wilkins M.J."/>
            <person name="Karaoz U."/>
            <person name="Brodie E.L."/>
            <person name="Williams K.H."/>
            <person name="Hubbard S.S."/>
            <person name="Banfield J.F."/>
        </authorList>
    </citation>
    <scope>NUCLEOTIDE SEQUENCE [LARGE SCALE GENOMIC DNA]</scope>
</reference>
<comment type="caution">
    <text evidence="1">The sequence shown here is derived from an EMBL/GenBank/DDBJ whole genome shotgun (WGS) entry which is preliminary data.</text>
</comment>
<sequence length="61" mass="7063">MNNNKNDKVGNCPFCRGVIFKDFKVNKEKGETSFLMRCPHCQKDIRVMVGESDIKVKKIDE</sequence>
<name>A0A1G1ZUH5_9BACT</name>
<organism evidence="1 2">
    <name type="scientific">Candidatus Harrisonbacteria bacterium RIFCSPLOWO2_02_FULL_41_13b</name>
    <dbReference type="NCBI Taxonomy" id="1798409"/>
    <lineage>
        <taxon>Bacteria</taxon>
        <taxon>Candidatus Harrisoniibacteriota</taxon>
    </lineage>
</organism>
<accession>A0A1G1ZUH5</accession>
<evidence type="ECO:0000313" key="2">
    <source>
        <dbReference type="Proteomes" id="UP000177690"/>
    </source>
</evidence>
<dbReference type="Proteomes" id="UP000177690">
    <property type="component" value="Unassembled WGS sequence"/>
</dbReference>
<protein>
    <submittedName>
        <fullName evidence="1">Uncharacterized protein</fullName>
    </submittedName>
</protein>
<gene>
    <name evidence="1" type="ORF">A3I24_00765</name>
</gene>
<dbReference type="AlphaFoldDB" id="A0A1G1ZUH5"/>
<proteinExistence type="predicted"/>
<dbReference type="EMBL" id="MHJL01000006">
    <property type="protein sequence ID" value="OGY68151.1"/>
    <property type="molecule type" value="Genomic_DNA"/>
</dbReference>